<dbReference type="Gene3D" id="3.40.30.10">
    <property type="entry name" value="Glutaredoxin"/>
    <property type="match status" value="1"/>
</dbReference>
<feature type="domain" description="Thioredoxin-like fold" evidence="1">
    <location>
        <begin position="45"/>
        <end position="207"/>
    </location>
</feature>
<keyword evidence="3" id="KW-1185">Reference proteome</keyword>
<evidence type="ECO:0000259" key="1">
    <source>
        <dbReference type="Pfam" id="PF13462"/>
    </source>
</evidence>
<dbReference type="InterPro" id="IPR006311">
    <property type="entry name" value="TAT_signal"/>
</dbReference>
<protein>
    <submittedName>
        <fullName evidence="2">DsbA family protein</fullName>
    </submittedName>
</protein>
<sequence length="214" mass="23174">MSIRRRTLLAASPALLLGGGALFGGVLAAGAPARAAAGADPRMADRALGKPDAKLVVQEWFSLTCTHCARFAQVVFPEVKQKLIDTGRIRYVFKDYPLDQVALLAAMVARALPPERYEPFVMSLLASQDRWAFAPNADPQAELAKMAALAGMSHELFQKTIADDGLKQAILDEQDRGVKQFKIDSTPSFLFGSKLVTGEMDYDTFLKNVTEAGA</sequence>
<comment type="caution">
    <text evidence="2">The sequence shown here is derived from an EMBL/GenBank/DDBJ whole genome shotgun (WGS) entry which is preliminary data.</text>
</comment>
<dbReference type="Proteomes" id="UP001524547">
    <property type="component" value="Unassembled WGS sequence"/>
</dbReference>
<dbReference type="PROSITE" id="PS51318">
    <property type="entry name" value="TAT"/>
    <property type="match status" value="1"/>
</dbReference>
<dbReference type="InterPro" id="IPR012336">
    <property type="entry name" value="Thioredoxin-like_fold"/>
</dbReference>
<proteinExistence type="predicted"/>
<dbReference type="Pfam" id="PF13462">
    <property type="entry name" value="Thioredoxin_4"/>
    <property type="match status" value="1"/>
</dbReference>
<evidence type="ECO:0000313" key="2">
    <source>
        <dbReference type="EMBL" id="MCQ8240019.1"/>
    </source>
</evidence>
<evidence type="ECO:0000313" key="3">
    <source>
        <dbReference type="Proteomes" id="UP001524547"/>
    </source>
</evidence>
<accession>A0ABT1VUL3</accession>
<name>A0ABT1VUL3_9PROT</name>
<reference evidence="2 3" key="1">
    <citation type="submission" date="2022-06" db="EMBL/GenBank/DDBJ databases">
        <title>Rhizosaccharibacter gen. nov. sp. nov. KSS12, endophytic bacteria isolated from sugarcane.</title>
        <authorList>
            <person name="Pitiwittayakul N."/>
        </authorList>
    </citation>
    <scope>NUCLEOTIDE SEQUENCE [LARGE SCALE GENOMIC DNA]</scope>
    <source>
        <strain evidence="2 3">KSS12</strain>
    </source>
</reference>
<gene>
    <name evidence="2" type="ORF">NFI88_04090</name>
</gene>
<dbReference type="EMBL" id="JAMZEJ010000002">
    <property type="protein sequence ID" value="MCQ8240019.1"/>
    <property type="molecule type" value="Genomic_DNA"/>
</dbReference>
<dbReference type="SUPFAM" id="SSF52833">
    <property type="entry name" value="Thioredoxin-like"/>
    <property type="match status" value="1"/>
</dbReference>
<dbReference type="RefSeq" id="WP_422918748.1">
    <property type="nucleotide sequence ID" value="NZ_JAMZEJ010000002.1"/>
</dbReference>
<dbReference type="InterPro" id="IPR036249">
    <property type="entry name" value="Thioredoxin-like_sf"/>
</dbReference>
<organism evidence="2 3">
    <name type="scientific">Rhizosaccharibacter radicis</name>
    <dbReference type="NCBI Taxonomy" id="2782605"/>
    <lineage>
        <taxon>Bacteria</taxon>
        <taxon>Pseudomonadati</taxon>
        <taxon>Pseudomonadota</taxon>
        <taxon>Alphaproteobacteria</taxon>
        <taxon>Acetobacterales</taxon>
        <taxon>Acetobacteraceae</taxon>
        <taxon>Rhizosaccharibacter</taxon>
    </lineage>
</organism>